<evidence type="ECO:0000313" key="3">
    <source>
        <dbReference type="Proteomes" id="UP000221168"/>
    </source>
</evidence>
<dbReference type="EMBL" id="PDVP01000021">
    <property type="protein sequence ID" value="PHP64861.1"/>
    <property type="molecule type" value="Genomic_DNA"/>
</dbReference>
<organism evidence="2 3">
    <name type="scientific">Zhengella mangrovi</name>
    <dbReference type="NCBI Taxonomy" id="1982044"/>
    <lineage>
        <taxon>Bacteria</taxon>
        <taxon>Pseudomonadati</taxon>
        <taxon>Pseudomonadota</taxon>
        <taxon>Alphaproteobacteria</taxon>
        <taxon>Hyphomicrobiales</taxon>
        <taxon>Notoacmeibacteraceae</taxon>
        <taxon>Zhengella</taxon>
    </lineage>
</organism>
<feature type="domain" description="Glycosyl transferase family 25" evidence="1">
    <location>
        <begin position="6"/>
        <end position="148"/>
    </location>
</feature>
<keyword evidence="2" id="KW-0808">Transferase</keyword>
<protein>
    <submittedName>
        <fullName evidence="2">Glycosyl transferase family 25</fullName>
    </submittedName>
</protein>
<dbReference type="Pfam" id="PF01755">
    <property type="entry name" value="Glyco_transf_25"/>
    <property type="match status" value="1"/>
</dbReference>
<comment type="caution">
    <text evidence="2">The sequence shown here is derived from an EMBL/GenBank/DDBJ whole genome shotgun (WGS) entry which is preliminary data.</text>
</comment>
<dbReference type="AlphaFoldDB" id="A0A2G1QHC9"/>
<evidence type="ECO:0000259" key="1">
    <source>
        <dbReference type="Pfam" id="PF01755"/>
    </source>
</evidence>
<gene>
    <name evidence="2" type="ORF">CSC94_21995</name>
</gene>
<accession>A0A2G1QHC9</accession>
<dbReference type="GO" id="GO:0016740">
    <property type="term" value="F:transferase activity"/>
    <property type="evidence" value="ECO:0007669"/>
    <property type="project" value="UniProtKB-KW"/>
</dbReference>
<evidence type="ECO:0000313" key="2">
    <source>
        <dbReference type="EMBL" id="PHP64861.1"/>
    </source>
</evidence>
<proteinExistence type="predicted"/>
<dbReference type="Proteomes" id="UP000221168">
    <property type="component" value="Unassembled WGS sequence"/>
</dbReference>
<dbReference type="InterPro" id="IPR002654">
    <property type="entry name" value="Glyco_trans_25"/>
</dbReference>
<dbReference type="CDD" id="cd06532">
    <property type="entry name" value="Glyco_transf_25"/>
    <property type="match status" value="1"/>
</dbReference>
<keyword evidence="3" id="KW-1185">Reference proteome</keyword>
<sequence length="259" mass="28404">MDFQQRQLSRLGLALQRLEASTPGDIDPPRDDRYWRSWERPLSDTEKACFHSHRRAWAMIAAGRVPVLVLEDDAILSRTVPEVLAGLAGLEAVDLVVLEARGRRKLVGRTVRARFGGWSLTDLFQDRCGAAAYVLWPSAAARLVEAARRRCGLADAFLWSVPGLAACQVEPAPAFQADMAGRYGVPSPLEVRTSISNGSSRSLAEKAGPASWPYLLRRGFAQASYLGRRLRHAGDGEWRHIAVAARDFDPVSTSCKAGP</sequence>
<name>A0A2G1QHC9_9HYPH</name>
<reference evidence="2 3" key="1">
    <citation type="submission" date="2017-10" db="EMBL/GenBank/DDBJ databases">
        <title>Sedimentibacterium mangrovi gen. nov., sp. nov., a novel member of family Phyllobacteriacea isolated from mangrove sediment.</title>
        <authorList>
            <person name="Liao H."/>
            <person name="Tian Y."/>
        </authorList>
    </citation>
    <scope>NUCLEOTIDE SEQUENCE [LARGE SCALE GENOMIC DNA]</scope>
    <source>
        <strain evidence="2 3">X9-2-2</strain>
    </source>
</reference>